<dbReference type="AlphaFoldDB" id="A0A0F3QCK1"/>
<dbReference type="Proteomes" id="UP000033661">
    <property type="component" value="Unassembled WGS sequence"/>
</dbReference>
<organism evidence="1 2">
    <name type="scientific">Rickettsia bellii str. RML An4</name>
    <dbReference type="NCBI Taxonomy" id="1359193"/>
    <lineage>
        <taxon>Bacteria</taxon>
        <taxon>Pseudomonadati</taxon>
        <taxon>Pseudomonadota</taxon>
        <taxon>Alphaproteobacteria</taxon>
        <taxon>Rickettsiales</taxon>
        <taxon>Rickettsiaceae</taxon>
        <taxon>Rickettsieae</taxon>
        <taxon>Rickettsia</taxon>
        <taxon>belli group</taxon>
    </lineage>
</organism>
<evidence type="ECO:0000313" key="2">
    <source>
        <dbReference type="Proteomes" id="UP000033661"/>
    </source>
</evidence>
<dbReference type="PATRIC" id="fig|1359193.3.peg.1278"/>
<proteinExistence type="predicted"/>
<name>A0A0F3QCK1_RICBE</name>
<reference evidence="1 2" key="1">
    <citation type="submission" date="2015-02" db="EMBL/GenBank/DDBJ databases">
        <title>Genome Sequencing of Rickettsiales.</title>
        <authorList>
            <person name="Daugherty S.C."/>
            <person name="Su Q."/>
            <person name="Abolude K."/>
            <person name="Beier-Sexton M."/>
            <person name="Carlyon J.A."/>
            <person name="Carter R."/>
            <person name="Day N.P."/>
            <person name="Dumler S.J."/>
            <person name="Dyachenko V."/>
            <person name="Godinez A."/>
            <person name="Kurtti T.J."/>
            <person name="Lichay M."/>
            <person name="Mullins K.E."/>
            <person name="Ott S."/>
            <person name="Pappas-Brown V."/>
            <person name="Paris D.H."/>
            <person name="Patel P."/>
            <person name="Richards A.L."/>
            <person name="Sadzewicz L."/>
            <person name="Sears K."/>
            <person name="Seidman D."/>
            <person name="Sengamalay N."/>
            <person name="Stenos J."/>
            <person name="Tallon L.J."/>
            <person name="Vincent G."/>
            <person name="Fraser C.M."/>
            <person name="Munderloh U."/>
            <person name="Dunning-Hotopp J.C."/>
        </authorList>
    </citation>
    <scope>NUCLEOTIDE SEQUENCE [LARGE SCALE GENOMIC DNA]</scope>
    <source>
        <strain evidence="1 2">RML An4</strain>
    </source>
</reference>
<keyword evidence="2" id="KW-1185">Reference proteome</keyword>
<accession>A0A0F3QCK1</accession>
<protein>
    <submittedName>
        <fullName evidence="1">Uncharacterized protein</fullName>
    </submittedName>
</protein>
<dbReference type="Gene3D" id="1.10.1220.170">
    <property type="match status" value="1"/>
</dbReference>
<dbReference type="RefSeq" id="WP_187145740.1">
    <property type="nucleotide sequence ID" value="NZ_LAOI01000001.1"/>
</dbReference>
<comment type="caution">
    <text evidence="1">The sequence shown here is derived from an EMBL/GenBank/DDBJ whole genome shotgun (WGS) entry which is preliminary data.</text>
</comment>
<gene>
    <name evidence="1" type="ORF">RBEAN4_1318</name>
</gene>
<evidence type="ECO:0000313" key="1">
    <source>
        <dbReference type="EMBL" id="KJV90315.1"/>
    </source>
</evidence>
<dbReference type="EMBL" id="LAOI01000001">
    <property type="protein sequence ID" value="KJV90315.1"/>
    <property type="molecule type" value="Genomic_DNA"/>
</dbReference>
<sequence>MKKSIKSNKYSNAEKETLYLLKSPKNAKRLKRAINDFEANKNFKTTSLQKLK</sequence>